<proteinExistence type="predicted"/>
<sequence>MTRRAIDFIEQSGDQPWVLHLSYIKPHWPYVAPAPYHAICGPEDVLPVKQHQSIAWPITNAR</sequence>
<dbReference type="EMBL" id="OVTA01000046">
    <property type="protein sequence ID" value="SPS01558.1"/>
    <property type="molecule type" value="Genomic_DNA"/>
</dbReference>
<name>A0A375J8U7_9BURK</name>
<gene>
    <name evidence="1" type="ORF">CBM2634_B50038</name>
</gene>
<dbReference type="AlphaFoldDB" id="A0A375J8U7"/>
<evidence type="ECO:0000313" key="1">
    <source>
        <dbReference type="EMBL" id="SPS01558.1"/>
    </source>
</evidence>
<organism evidence="1 2">
    <name type="scientific">Cupriavidus taiwanensis</name>
    <dbReference type="NCBI Taxonomy" id="164546"/>
    <lineage>
        <taxon>Bacteria</taxon>
        <taxon>Pseudomonadati</taxon>
        <taxon>Pseudomonadota</taxon>
        <taxon>Betaproteobacteria</taxon>
        <taxon>Burkholderiales</taxon>
        <taxon>Burkholderiaceae</taxon>
        <taxon>Cupriavidus</taxon>
    </lineage>
</organism>
<protein>
    <submittedName>
        <fullName evidence="1">Uncharacterized protein</fullName>
    </submittedName>
</protein>
<dbReference type="InterPro" id="IPR017850">
    <property type="entry name" value="Alkaline_phosphatase_core_sf"/>
</dbReference>
<accession>A0A375J8U7</accession>
<evidence type="ECO:0000313" key="2">
    <source>
        <dbReference type="Proteomes" id="UP000256805"/>
    </source>
</evidence>
<dbReference type="SUPFAM" id="SSF53649">
    <property type="entry name" value="Alkaline phosphatase-like"/>
    <property type="match status" value="1"/>
</dbReference>
<reference evidence="1 2" key="1">
    <citation type="submission" date="2018-01" db="EMBL/GenBank/DDBJ databases">
        <authorList>
            <person name="Gaut B.S."/>
            <person name="Morton B.R."/>
            <person name="Clegg M.T."/>
            <person name="Duvall M.R."/>
        </authorList>
    </citation>
    <scope>NUCLEOTIDE SEQUENCE [LARGE SCALE GENOMIC DNA]</scope>
    <source>
        <strain evidence="1">Cupriavidus taiwanensis cmp 52</strain>
    </source>
</reference>
<dbReference type="Proteomes" id="UP000256805">
    <property type="component" value="Unassembled WGS sequence"/>
</dbReference>
<dbReference type="Gene3D" id="3.40.720.10">
    <property type="entry name" value="Alkaline Phosphatase, subunit A"/>
    <property type="match status" value="1"/>
</dbReference>